<dbReference type="PRINTS" id="PR00449">
    <property type="entry name" value="RASTRNSFRMNG"/>
</dbReference>
<feature type="compositionally biased region" description="Basic residues" evidence="4">
    <location>
        <begin position="72"/>
        <end position="81"/>
    </location>
</feature>
<feature type="compositionally biased region" description="Polar residues" evidence="4">
    <location>
        <begin position="1198"/>
        <end position="1212"/>
    </location>
</feature>
<feature type="compositionally biased region" description="Basic and acidic residues" evidence="4">
    <location>
        <begin position="15"/>
        <end position="26"/>
    </location>
</feature>
<name>A0A8C2ZN80_CYCLU</name>
<evidence type="ECO:0000256" key="4">
    <source>
        <dbReference type="SAM" id="MobiDB-lite"/>
    </source>
</evidence>
<gene>
    <name evidence="5" type="primary">rab44</name>
</gene>
<dbReference type="Proteomes" id="UP000694565">
    <property type="component" value="Unplaced"/>
</dbReference>
<dbReference type="NCBIfam" id="TIGR00231">
    <property type="entry name" value="small_GTP"/>
    <property type="match status" value="1"/>
</dbReference>
<feature type="region of interest" description="Disordered" evidence="4">
    <location>
        <begin position="1191"/>
        <end position="1215"/>
    </location>
</feature>
<feature type="compositionally biased region" description="Basic and acidic residues" evidence="4">
    <location>
        <begin position="1514"/>
        <end position="1534"/>
    </location>
</feature>
<dbReference type="SMART" id="SM00173">
    <property type="entry name" value="RAS"/>
    <property type="match status" value="1"/>
</dbReference>
<feature type="region of interest" description="Disordered" evidence="4">
    <location>
        <begin position="439"/>
        <end position="466"/>
    </location>
</feature>
<feature type="region of interest" description="Disordered" evidence="4">
    <location>
        <begin position="728"/>
        <end position="748"/>
    </location>
</feature>
<feature type="region of interest" description="Disordered" evidence="4">
    <location>
        <begin position="1120"/>
        <end position="1141"/>
    </location>
</feature>
<feature type="compositionally biased region" description="Basic and acidic residues" evidence="4">
    <location>
        <begin position="1869"/>
        <end position="1894"/>
    </location>
</feature>
<dbReference type="FunFam" id="3.40.50.300:FF:001129">
    <property type="entry name" value="ras-related protein Rab-44 isoform X2"/>
    <property type="match status" value="1"/>
</dbReference>
<dbReference type="Pfam" id="PF00071">
    <property type="entry name" value="Ras"/>
    <property type="match status" value="1"/>
</dbReference>
<feature type="compositionally biased region" description="Basic and acidic residues" evidence="4">
    <location>
        <begin position="910"/>
        <end position="919"/>
    </location>
</feature>
<dbReference type="CDD" id="cd00154">
    <property type="entry name" value="Rab"/>
    <property type="match status" value="1"/>
</dbReference>
<feature type="compositionally biased region" description="Basic residues" evidence="4">
    <location>
        <begin position="1730"/>
        <end position="1741"/>
    </location>
</feature>
<dbReference type="SUPFAM" id="SSF52540">
    <property type="entry name" value="P-loop containing nucleoside triphosphate hydrolases"/>
    <property type="match status" value="1"/>
</dbReference>
<feature type="compositionally biased region" description="Polar residues" evidence="4">
    <location>
        <begin position="1122"/>
        <end position="1135"/>
    </location>
</feature>
<dbReference type="SMART" id="SM00176">
    <property type="entry name" value="RAN"/>
    <property type="match status" value="1"/>
</dbReference>
<feature type="compositionally biased region" description="Polar residues" evidence="4">
    <location>
        <begin position="47"/>
        <end position="64"/>
    </location>
</feature>
<feature type="region of interest" description="Disordered" evidence="4">
    <location>
        <begin position="910"/>
        <end position="1013"/>
    </location>
</feature>
<reference evidence="5" key="1">
    <citation type="submission" date="2025-08" db="UniProtKB">
        <authorList>
            <consortium name="Ensembl"/>
        </authorList>
    </citation>
    <scope>IDENTIFICATION</scope>
</reference>
<dbReference type="OrthoDB" id="9989112at2759"/>
<dbReference type="GeneID" id="117730507"/>
<dbReference type="GO" id="GO:0003924">
    <property type="term" value="F:GTPase activity"/>
    <property type="evidence" value="ECO:0007669"/>
    <property type="project" value="InterPro"/>
</dbReference>
<dbReference type="SMART" id="SM00175">
    <property type="entry name" value="RAB"/>
    <property type="match status" value="1"/>
</dbReference>
<keyword evidence="2" id="KW-0342">GTP-binding</keyword>
<dbReference type="PROSITE" id="PS51421">
    <property type="entry name" value="RAS"/>
    <property type="match status" value="1"/>
</dbReference>
<evidence type="ECO:0000256" key="2">
    <source>
        <dbReference type="ARBA" id="ARBA00023134"/>
    </source>
</evidence>
<proteinExistence type="predicted"/>
<dbReference type="GeneTree" id="ENSGT00940000160379"/>
<dbReference type="InterPro" id="IPR050227">
    <property type="entry name" value="Rab"/>
</dbReference>
<feature type="region of interest" description="Disordered" evidence="4">
    <location>
        <begin position="1235"/>
        <end position="1263"/>
    </location>
</feature>
<feature type="compositionally biased region" description="Basic and acidic residues" evidence="4">
    <location>
        <begin position="1934"/>
        <end position="1947"/>
    </location>
</feature>
<dbReference type="PROSITE" id="PS51420">
    <property type="entry name" value="RHO"/>
    <property type="match status" value="1"/>
</dbReference>
<feature type="compositionally biased region" description="Basic residues" evidence="4">
    <location>
        <begin position="970"/>
        <end position="986"/>
    </location>
</feature>
<dbReference type="GO" id="GO:0005525">
    <property type="term" value="F:GTP binding"/>
    <property type="evidence" value="ECO:0007669"/>
    <property type="project" value="UniProtKB-KW"/>
</dbReference>
<feature type="compositionally biased region" description="Polar residues" evidence="4">
    <location>
        <begin position="947"/>
        <end position="969"/>
    </location>
</feature>
<feature type="compositionally biased region" description="Polar residues" evidence="4">
    <location>
        <begin position="538"/>
        <end position="563"/>
    </location>
</feature>
<feature type="compositionally biased region" description="Polar residues" evidence="4">
    <location>
        <begin position="1475"/>
        <end position="1489"/>
    </location>
</feature>
<dbReference type="Gene3D" id="3.40.50.300">
    <property type="entry name" value="P-loop containing nucleotide triphosphate hydrolases"/>
    <property type="match status" value="1"/>
</dbReference>
<feature type="compositionally biased region" description="Basic and acidic residues" evidence="4">
    <location>
        <begin position="1246"/>
        <end position="1263"/>
    </location>
</feature>
<evidence type="ECO:0000313" key="5">
    <source>
        <dbReference type="Ensembl" id="ENSCLMP00005029824.1"/>
    </source>
</evidence>
<dbReference type="SMART" id="SM00174">
    <property type="entry name" value="RHO"/>
    <property type="match status" value="1"/>
</dbReference>
<keyword evidence="1" id="KW-0547">Nucleotide-binding</keyword>
<sequence>MSAQSKKKRLASRRRIADQNEMSKMDDLHVTGSTFVAQHHIPEENTDSLNVLANLENSYSETQHPPSPKLLGNRRKLGSRRRNIEQHVKDSVTESYQEPREEVEHTTRGQADASEVQNATTTNCSEADWESFSSKWENLQADRDETETYSEVISESCKLVKTVQEAIDKSDLHSEEIKEVPHRVSISELTSLSGLFCPTVDQQLIDQSNCREIPEEKPPSVCSVTENEGKERDDNTELFFSRTTENTEMECSVRQGTISSPKDELPTKVKQNEHFNLSEVVGAHHSQDAVNKVHGNDIKLMIMHEVAYSSDSRMHDATENSEISGNLMNQTGVCETNQSELIVKSIHDSSTNQDENVEALEWNNENYCVYDTNSEYHSEVAVNKLHEQDVEPKENQEMPQLDYSSENVIHNATENSEIISGNLMNQTEVSDTFQYTLTVKNTDDSPTNRDNSNPDNIQDEHPTEENHFEVPEQKNNVHVYESKEPLISDIERLDTALSQVFEIEGRVEDDTKPSAEQTGQQEQEGLLSEMEESASSLQTLQSEINVPFDSQPQPKDTSFNSSGNRRKLGSSRRNKRRHHVKDSVAESDHEPTEDVVGNISDNDTLETTEMTLTTETAVQEKSMETFLEGTDTFDTAQTEDVSDPVKENAQDGTLVGIANLNSSGLQSSSTVDQQTIEQSIFREMPDEEVPNVCSVTEKENKGIDENTDRFRQDGKLQGKYLVSQDLESSITPEITTEKHSSREHTEPECSFEQEIYSSPKEELHGNEGQNKIFNLPKVKGDYHSEVAVNKLHEQDVEPKENQEMPQLDYSSENVIHNATENSEIISGNPMNQTEVSDTFQYTLTVKNTDDSPTNRDNSNPDNIQDEHPTEENHFEVPEQKNNVHVYESKEPLISDIERVDTALSQVFEIEGRVEDDTKPSAEQTGQQEQEGLLSETEESASSLQTLQSEINVPFDSQPQPKDTSFNSSGNRRKLGSSRRNKRRHHVKDSVAESDHEPTEDVVGNFSDNDTLETTEMTLTTETAVKEKSIEEVPNVCSVAENEERNKYTDRFRQDENVHGKYLVIESHVKSEDIESSITLEISTEESSPEERNEIKCSVEQAEFSSSEENLRNINEEQKEHVNLSQVRGTWHSQDAVNKGHEEEIKPTDMQEIHQTDNLSIDSESNLQEFQSEINAPLDSQPLENSENIKEQTYKDFNPTGNRTKLGSSQRNGQLHVKDATQMSLVMETMRQEEIKEGTDLNAKSAGEMRKNRSTVNDKENAEKMSEDDIILPKNVMCNNTVVTTDITSSSGKDDSVKSNKKVTEKENVLIKETEDLGQRAGCDTFKMNLIQSQEVLVWKDNSDIESSSYHYDVTARSNTSDEAFHVQNTEASHFDYSETIMQQTNETSETDGNVTMKYVKTGAESTKYVQVHEQDEDGAQFEDPTKKENEAQEINVSKEMFSAPHNNTDTLATFDIGLEDENLRAEPVVDVSEESGISSQQGIQENTNLQRRSNQSKQKRRKMGSTRRTQLNSKPEEKRVETETSDREADKMEVEELTIIATAEVSQNETAKPSLSLVYKEQMETDETSTVDGMGQKLQSSGLQSNMMSDLDYSKALPPEQSGSHNEDVVDPVKFVHAADVSDRKRNVDVSVEPSQIDETHITSASTGRTPINEERPENVNIIQDQALKSTEALVLADLEIVKSVVKEGAGVGHITAGASKQEPDIANEGAYNKNLEMKNASSYLETSSRRRKMGSTRRNLRTGSKQEDLHQKQDVNDEATESATNVGDVRTESFSSIMNDELQLDGKHKDGGSETIEYSHTGESHKPLAHQTFEENPVSQGQLVETEHQLTPSYLPAMPSTSPKHDLISESASGGRRRKMGSHRKSHGHQDPDNQTARRDRITDTQHERDVRSIREESAIKTEELREEYLGLDKISKVDKSHKKPFSNLSTTKEGEHPRPVSEKTPESVTPLQHHYAESQHKLSLVSRADLRSNAYNVMMVGDSSVGKTSFMRRAQSGKFSSDIPASIGLDSCMWTVIVEGKPVVLQLWDTAGQERFHSITRQVFHKAHAFLLMYDVTSSQSFSAVSYWASCIQEGAAESVTILLVGNKSDRAECQVKTQEAEILAKEYNIEYMECSAATGENVVQCLETVARMLSQKVDLRDDTMVLHKEPQTKTSRCC</sequence>
<dbReference type="Ensembl" id="ENSCLMT00005031170.1">
    <property type="protein sequence ID" value="ENSCLMP00005029824.1"/>
    <property type="gene ID" value="ENSCLMG00005014529.1"/>
</dbReference>
<feature type="compositionally biased region" description="Basic and acidic residues" evidence="4">
    <location>
        <begin position="735"/>
        <end position="747"/>
    </location>
</feature>
<feature type="region of interest" description="Disordered" evidence="4">
    <location>
        <begin position="1468"/>
        <end position="1534"/>
    </location>
</feature>
<dbReference type="InterPro" id="IPR005225">
    <property type="entry name" value="Small_GTP-bd"/>
</dbReference>
<organism evidence="5 6">
    <name type="scientific">Cyclopterus lumpus</name>
    <name type="common">Lumpsucker</name>
    <dbReference type="NCBI Taxonomy" id="8103"/>
    <lineage>
        <taxon>Eukaryota</taxon>
        <taxon>Metazoa</taxon>
        <taxon>Chordata</taxon>
        <taxon>Craniata</taxon>
        <taxon>Vertebrata</taxon>
        <taxon>Euteleostomi</taxon>
        <taxon>Actinopterygii</taxon>
        <taxon>Neopterygii</taxon>
        <taxon>Teleostei</taxon>
        <taxon>Neoteleostei</taxon>
        <taxon>Acanthomorphata</taxon>
        <taxon>Eupercaria</taxon>
        <taxon>Perciformes</taxon>
        <taxon>Cottioidei</taxon>
        <taxon>Cottales</taxon>
        <taxon>Cyclopteridae</taxon>
        <taxon>Cyclopterus</taxon>
    </lineage>
</organism>
<feature type="compositionally biased region" description="Basic and acidic residues" evidence="4">
    <location>
        <begin position="82"/>
        <end position="107"/>
    </location>
</feature>
<feature type="region of interest" description="Disordered" evidence="4">
    <location>
        <begin position="41"/>
        <end position="124"/>
    </location>
</feature>
<feature type="compositionally biased region" description="Basic and acidic residues" evidence="4">
    <location>
        <begin position="1745"/>
        <end position="1756"/>
    </location>
</feature>
<feature type="region of interest" description="Disordered" evidence="4">
    <location>
        <begin position="845"/>
        <end position="881"/>
    </location>
</feature>
<feature type="compositionally biased region" description="Basic and acidic residues" evidence="4">
    <location>
        <begin position="581"/>
        <end position="592"/>
    </location>
</feature>
<evidence type="ECO:0000256" key="1">
    <source>
        <dbReference type="ARBA" id="ARBA00022741"/>
    </source>
</evidence>
<evidence type="ECO:0000256" key="3">
    <source>
        <dbReference type="ARBA" id="ARBA00023288"/>
    </source>
</evidence>
<dbReference type="CTD" id="401258"/>
<feature type="compositionally biased region" description="Basic residues" evidence="4">
    <location>
        <begin position="564"/>
        <end position="580"/>
    </location>
</feature>
<feature type="compositionally biased region" description="Basic and acidic residues" evidence="4">
    <location>
        <begin position="864"/>
        <end position="878"/>
    </location>
</feature>
<keyword evidence="3" id="KW-0449">Lipoprotein</keyword>
<feature type="compositionally biased region" description="Low complexity" evidence="4">
    <location>
        <begin position="922"/>
        <end position="946"/>
    </location>
</feature>
<evidence type="ECO:0000313" key="6">
    <source>
        <dbReference type="Proteomes" id="UP000694565"/>
    </source>
</evidence>
<feature type="compositionally biased region" description="Basic and acidic residues" evidence="4">
    <location>
        <begin position="987"/>
        <end position="998"/>
    </location>
</feature>
<feature type="region of interest" description="Disordered" evidence="4">
    <location>
        <begin position="1834"/>
        <end position="1894"/>
    </location>
</feature>
<feature type="compositionally biased region" description="Low complexity" evidence="4">
    <location>
        <begin position="516"/>
        <end position="537"/>
    </location>
</feature>
<dbReference type="PANTHER" id="PTHR47977">
    <property type="entry name" value="RAS-RELATED PROTEIN RAB"/>
    <property type="match status" value="1"/>
</dbReference>
<feature type="compositionally biased region" description="Polar residues" evidence="4">
    <location>
        <begin position="115"/>
        <end position="124"/>
    </location>
</feature>
<feature type="compositionally biased region" description="Basic residues" evidence="4">
    <location>
        <begin position="1856"/>
        <end position="1868"/>
    </location>
</feature>
<dbReference type="PROSITE" id="PS51419">
    <property type="entry name" value="RAB"/>
    <property type="match status" value="1"/>
</dbReference>
<feature type="region of interest" description="Disordered" evidence="4">
    <location>
        <begin position="1722"/>
        <end position="1803"/>
    </location>
</feature>
<accession>A0A8C2ZN80</accession>
<dbReference type="RefSeq" id="XP_034388132.1">
    <property type="nucleotide sequence ID" value="XM_034532241.1"/>
</dbReference>
<feature type="region of interest" description="Disordered" evidence="4">
    <location>
        <begin position="1923"/>
        <end position="1952"/>
    </location>
</feature>
<keyword evidence="6" id="KW-1185">Reference proteome</keyword>
<dbReference type="KEGG" id="clum:117730507"/>
<feature type="region of interest" description="Disordered" evidence="4">
    <location>
        <begin position="1"/>
        <end position="26"/>
    </location>
</feature>
<protein>
    <submittedName>
        <fullName evidence="5">Uncharacterized protein</fullName>
    </submittedName>
</protein>
<reference evidence="5" key="2">
    <citation type="submission" date="2025-09" db="UniProtKB">
        <authorList>
            <consortium name="Ensembl"/>
        </authorList>
    </citation>
    <scope>IDENTIFICATION</scope>
</reference>
<dbReference type="InterPro" id="IPR001806">
    <property type="entry name" value="Small_GTPase"/>
</dbReference>
<feature type="compositionally biased region" description="Basic residues" evidence="4">
    <location>
        <begin position="1"/>
        <end position="14"/>
    </location>
</feature>
<dbReference type="InterPro" id="IPR027417">
    <property type="entry name" value="P-loop_NTPase"/>
</dbReference>
<feature type="region of interest" description="Disordered" evidence="4">
    <location>
        <begin position="505"/>
        <end position="605"/>
    </location>
</feature>